<name>A0A3S4BJL2_9BRAD</name>
<accession>A0A3S4BJL2</accession>
<keyword evidence="2" id="KW-1185">Reference proteome</keyword>
<evidence type="ECO:0008006" key="3">
    <source>
        <dbReference type="Google" id="ProtNLM"/>
    </source>
</evidence>
<sequence>MTRVEAIPPAPLRSLAELFAVADAMERDAVAYYAAMASAMHARDDRELARVFERLADIERGHVAEIGAWRRSDLGDTAMNAEPPWPLPDIFDAPAAEAARSRLITPYAALAAAVRQEERAFAFWAYVAAQAPAREVRDAAERMAHEELEHVSLLRQERRRAFHAERGEHGRPLVIGLADLAARERKLAAQLAAAADPALRLAIDRVVGPRPDAAHRLEALAADHGDLPLAVAPLGPAATDADDLIATAEFLVETYLAAAEQARDEAVLGVLQDLAAVAVARLAILQGGEPA</sequence>
<comment type="caution">
    <text evidence="1">The sequence shown here is derived from an EMBL/GenBank/DDBJ whole genome shotgun (WGS) entry which is preliminary data.</text>
</comment>
<evidence type="ECO:0000313" key="1">
    <source>
        <dbReference type="EMBL" id="VCU11466.1"/>
    </source>
</evidence>
<dbReference type="Gene3D" id="1.20.1260.10">
    <property type="match status" value="1"/>
</dbReference>
<dbReference type="PANTHER" id="PTHR33531">
    <property type="entry name" value="RUBRERYTHRIN SUBFAMILY"/>
    <property type="match status" value="1"/>
</dbReference>
<dbReference type="EMBL" id="UWOC01000202">
    <property type="protein sequence ID" value="VCU11466.1"/>
    <property type="molecule type" value="Genomic_DNA"/>
</dbReference>
<evidence type="ECO:0000313" key="2">
    <source>
        <dbReference type="Proteomes" id="UP000289200"/>
    </source>
</evidence>
<dbReference type="OrthoDB" id="6057955at2"/>
<dbReference type="AlphaFoldDB" id="A0A3S4BJL2"/>
<dbReference type="RefSeq" id="WP_129611433.1">
    <property type="nucleotide sequence ID" value="NZ_UWOC01000202.1"/>
</dbReference>
<organism evidence="1 2">
    <name type="scientific">Rhodoplanes serenus</name>
    <dbReference type="NCBI Taxonomy" id="200615"/>
    <lineage>
        <taxon>Bacteria</taxon>
        <taxon>Pseudomonadati</taxon>
        <taxon>Pseudomonadota</taxon>
        <taxon>Alphaproteobacteria</taxon>
        <taxon>Hyphomicrobiales</taxon>
        <taxon>Nitrobacteraceae</taxon>
        <taxon>Rhodoplanes</taxon>
    </lineage>
</organism>
<dbReference type="InterPro" id="IPR012347">
    <property type="entry name" value="Ferritin-like"/>
</dbReference>
<dbReference type="CDD" id="cd01045">
    <property type="entry name" value="Ferritin_like_AB"/>
    <property type="match status" value="1"/>
</dbReference>
<dbReference type="InterPro" id="IPR009078">
    <property type="entry name" value="Ferritin-like_SF"/>
</dbReference>
<dbReference type="PANTHER" id="PTHR33531:SF7">
    <property type="entry name" value="HYPOTHETICAL MEMBRANE PROTEIN, CONSERVED"/>
    <property type="match status" value="1"/>
</dbReference>
<dbReference type="Proteomes" id="UP000289200">
    <property type="component" value="Unassembled WGS sequence"/>
</dbReference>
<dbReference type="SUPFAM" id="SSF47240">
    <property type="entry name" value="Ferritin-like"/>
    <property type="match status" value="1"/>
</dbReference>
<gene>
    <name evidence="1" type="ORF">RHODGE_RHODGE_04679</name>
</gene>
<protein>
    <recommendedName>
        <fullName evidence="3">Rubrerythrin diiron-binding domain-containing protein</fullName>
    </recommendedName>
</protein>
<reference evidence="2" key="1">
    <citation type="submission" date="2018-10" db="EMBL/GenBank/DDBJ databases">
        <authorList>
            <person name="Peiro R."/>
            <person name="Begona"/>
            <person name="Cbmso G."/>
            <person name="Lopez M."/>
            <person name="Gonzalez S."/>
            <person name="Sacristan E."/>
            <person name="Castillo E."/>
        </authorList>
    </citation>
    <scope>NUCLEOTIDE SEQUENCE [LARGE SCALE GENOMIC DNA]</scope>
</reference>
<proteinExistence type="predicted"/>